<evidence type="ECO:0000259" key="8">
    <source>
        <dbReference type="Pfam" id="PF03710"/>
    </source>
</evidence>
<dbReference type="InterPro" id="IPR005190">
    <property type="entry name" value="GlnE_rpt_dom"/>
</dbReference>
<dbReference type="CDD" id="cd05401">
    <property type="entry name" value="NT_GlnE_GlnD_like"/>
    <property type="match status" value="2"/>
</dbReference>
<dbReference type="EMBL" id="JZEX01000088">
    <property type="protein sequence ID" value="KKB12192.1"/>
    <property type="molecule type" value="Genomic_DNA"/>
</dbReference>
<proteinExistence type="inferred from homology"/>
<dbReference type="PANTHER" id="PTHR30621:SF0">
    <property type="entry name" value="BIFUNCTIONAL GLUTAMINE SYNTHETASE ADENYLYLTRANSFERASE_ADENYLYL-REMOVING ENZYME"/>
    <property type="match status" value="1"/>
</dbReference>
<evidence type="ECO:0000313" key="11">
    <source>
        <dbReference type="Proteomes" id="UP000033632"/>
    </source>
</evidence>
<keyword evidence="11" id="KW-1185">Reference proteome</keyword>
<sequence length="1000" mass="109265">MECTTPDVRRQACSGSQPAGLAFTLSVCLVRPQEPAYERDVMHLAPLPAIPHAAFDAWRDSLPSEVQGPVDEAAPTLGPLLESAPYLMSLAQAHAEWLTQMLTGDPDEAMAGILADVRSAGTEDLDETRLGVRLRIGKGRTALLAAVAETGGAWTTARATEVLADLADAALHSALDLLMRRAHERGLLAVPLEEATAANSGLALFALGKHGGRELNYSSDIDIVAFYDPGKGVLADPGEAGKTYSRMVQKLVALMEERREYGYVFRTDLRLRPDPGSTPVAISFDAALTYYEGRGQNWERAAWIKARPCAGDIAAGEGFLKELAPYVWRKHLDFATIADIQAMKRQINVSKKVGDIRVEGHNVKLGRGGIREIEFFAQTQQLIAGGRDASLRVRPTAEALDALARTSWIGFKTASDLKETYWFLRAVENRLQMLRDEQTHVMPETPEGVAVVARLMGFADKAEFEAAYRTALEQVSGYYSELFTEGDSLGVESGNLVFTGSDDDPGTLETLTRLGFADPSKASATVRKWHYGGYAATRTAAARAHLTELIPALLTTFGSSGNADEAMRKFDDFLSRLPGGVQFFALLRSHPQLMTLLVQFMASAPRMAEAVIRRAHVMDGLIDPAFADDVTRREVLIQKVDAFLKEGRTYEEVIDRARIIGQEQRFMICAGLLSGTIGARAAGEQFTALAETLVHRLFDAVLREFEARYGVIAGARAGLLGFGKMASREMTATSDLDFILLYDAPLDVESDGERPLPTSQYFTRLTQRLVAAITAPTAEGVLYEADMRLRPSGNAGPLATSLSGFLAYHRENAWTWEHLALSRARVVLAPEDLTRDIDTAIAETFARPRDAVKTIDDVVSMRALMARERKPKHDFDLKLVDGGLVDLEFIAQSAQLVAGAAIARPQAPVAEVLMRLEETGLVPEGGRLAQIHATYSIILQVMSAALPNPRSTEPWGQAFKELIAQLTNYPDFTRLEVDLKDMQAEVSAAAARWYEKAKGL</sequence>
<gene>
    <name evidence="7" type="primary">glnE</name>
    <name evidence="10" type="ORF">VE25_09075</name>
</gene>
<comment type="catalytic activity">
    <reaction evidence="7">
        <text>[glutamine synthetase]-L-tyrosine + ATP = [glutamine synthetase]-O(4)-(5'-adenylyl)-L-tyrosine + diphosphate</text>
        <dbReference type="Rhea" id="RHEA:18589"/>
        <dbReference type="Rhea" id="RHEA-COMP:10660"/>
        <dbReference type="Rhea" id="RHEA-COMP:10661"/>
        <dbReference type="ChEBI" id="CHEBI:30616"/>
        <dbReference type="ChEBI" id="CHEBI:33019"/>
        <dbReference type="ChEBI" id="CHEBI:46858"/>
        <dbReference type="ChEBI" id="CHEBI:83624"/>
        <dbReference type="EC" id="2.7.7.42"/>
    </reaction>
</comment>
<evidence type="ECO:0000256" key="2">
    <source>
        <dbReference type="ARBA" id="ARBA00022695"/>
    </source>
</evidence>
<dbReference type="Pfam" id="PF03710">
    <property type="entry name" value="GlnE"/>
    <property type="match status" value="2"/>
</dbReference>
<dbReference type="SUPFAM" id="SSF81593">
    <property type="entry name" value="Nucleotidyltransferase substrate binding subunit/domain"/>
    <property type="match status" value="2"/>
</dbReference>
<dbReference type="GO" id="GO:0005524">
    <property type="term" value="F:ATP binding"/>
    <property type="evidence" value="ECO:0007669"/>
    <property type="project" value="UniProtKB-UniRule"/>
</dbReference>
<comment type="function">
    <text evidence="7">Involved in the regulation of glutamine synthetase GlnA, a key enzyme in the process to assimilate ammonia. When cellular nitrogen levels are high, the C-terminal adenylyl transferase (AT) inactivates GlnA by covalent transfer of an adenylyl group from ATP to specific tyrosine residue of GlnA, thus reducing its activity. Conversely, when nitrogen levels are low, the N-terminal adenylyl removase (AR) activates GlnA by removing the adenylyl group by phosphorolysis, increasing its activity. The regulatory region of GlnE binds the signal transduction protein PII (GlnB) which indicates the nitrogen status of the cell.</text>
</comment>
<dbReference type="InterPro" id="IPR043519">
    <property type="entry name" value="NT_sf"/>
</dbReference>
<dbReference type="STRING" id="443610.VE25_09075"/>
<dbReference type="NCBIfam" id="NF010706">
    <property type="entry name" value="PRK14108.1"/>
    <property type="match status" value="1"/>
</dbReference>
<dbReference type="GO" id="GO:0008882">
    <property type="term" value="F:[glutamate-ammonia-ligase] adenylyltransferase activity"/>
    <property type="evidence" value="ECO:0007669"/>
    <property type="project" value="UniProtKB-UniRule"/>
</dbReference>
<keyword evidence="3 7" id="KW-0547">Nucleotide-binding</keyword>
<evidence type="ECO:0000256" key="7">
    <source>
        <dbReference type="HAMAP-Rule" id="MF_00802"/>
    </source>
</evidence>
<comment type="cofactor">
    <cofactor evidence="7">
        <name>Mg(2+)</name>
        <dbReference type="ChEBI" id="CHEBI:18420"/>
    </cofactor>
</comment>
<protein>
    <recommendedName>
        <fullName evidence="7">Bifunctional glutamine synthetase adenylyltransferase/adenylyl-removing enzyme</fullName>
    </recommendedName>
    <alternativeName>
        <fullName evidence="7">ATP:glutamine synthetase adenylyltransferase</fullName>
    </alternativeName>
    <alternativeName>
        <fullName evidence="7">ATase</fullName>
    </alternativeName>
    <domain>
        <recommendedName>
            <fullName evidence="7">Glutamine synthetase adenylyl-L-tyrosine phosphorylase</fullName>
            <ecNumber evidence="7">2.7.7.89</ecNumber>
        </recommendedName>
        <alternativeName>
            <fullName evidence="7">Adenylyl removase</fullName>
            <shortName evidence="7">AR</shortName>
            <shortName evidence="7">AT-N</shortName>
        </alternativeName>
    </domain>
    <domain>
        <recommendedName>
            <fullName evidence="7">Glutamine synthetase adenylyl transferase</fullName>
            <ecNumber evidence="7">2.7.7.42</ecNumber>
        </recommendedName>
        <alternativeName>
            <fullName evidence="7">Adenylyl transferase</fullName>
            <shortName evidence="7">AT</shortName>
            <shortName evidence="7">AT-C</shortName>
        </alternativeName>
    </domain>
</protein>
<dbReference type="SUPFAM" id="SSF81301">
    <property type="entry name" value="Nucleotidyltransferase"/>
    <property type="match status" value="2"/>
</dbReference>
<evidence type="ECO:0000256" key="5">
    <source>
        <dbReference type="ARBA" id="ARBA00022842"/>
    </source>
</evidence>
<name>A0A0F5FVJ1_9HYPH</name>
<dbReference type="GO" id="GO:0000287">
    <property type="term" value="F:magnesium ion binding"/>
    <property type="evidence" value="ECO:0007669"/>
    <property type="project" value="UniProtKB-UniRule"/>
</dbReference>
<feature type="domain" description="Glutamate-ammonia ligase adenylyltransferase repeated" evidence="8">
    <location>
        <begin position="79"/>
        <end position="320"/>
    </location>
</feature>
<evidence type="ECO:0000256" key="1">
    <source>
        <dbReference type="ARBA" id="ARBA00022679"/>
    </source>
</evidence>
<organism evidence="10 11">
    <name type="scientific">Devosia geojensis</name>
    <dbReference type="NCBI Taxonomy" id="443610"/>
    <lineage>
        <taxon>Bacteria</taxon>
        <taxon>Pseudomonadati</taxon>
        <taxon>Pseudomonadota</taxon>
        <taxon>Alphaproteobacteria</taxon>
        <taxon>Hyphomicrobiales</taxon>
        <taxon>Devosiaceae</taxon>
        <taxon>Devosia</taxon>
    </lineage>
</organism>
<evidence type="ECO:0000256" key="3">
    <source>
        <dbReference type="ARBA" id="ARBA00022741"/>
    </source>
</evidence>
<keyword evidence="1 7" id="KW-0808">Transferase</keyword>
<dbReference type="Pfam" id="PF08335">
    <property type="entry name" value="GlnD_UR_UTase"/>
    <property type="match status" value="1"/>
</dbReference>
<keyword evidence="6 7" id="KW-0511">Multifunctional enzyme</keyword>
<dbReference type="Gene3D" id="1.20.120.1510">
    <property type="match status" value="1"/>
</dbReference>
<evidence type="ECO:0000313" key="10">
    <source>
        <dbReference type="EMBL" id="KKB12192.1"/>
    </source>
</evidence>
<dbReference type="AlphaFoldDB" id="A0A0F5FVJ1"/>
<keyword evidence="4 7" id="KW-0067">ATP-binding</keyword>
<comment type="catalytic activity">
    <reaction evidence="7">
        <text>[glutamine synthetase]-O(4)-(5'-adenylyl)-L-tyrosine + phosphate = [glutamine synthetase]-L-tyrosine + ADP</text>
        <dbReference type="Rhea" id="RHEA:43716"/>
        <dbReference type="Rhea" id="RHEA-COMP:10660"/>
        <dbReference type="Rhea" id="RHEA-COMP:10661"/>
        <dbReference type="ChEBI" id="CHEBI:43474"/>
        <dbReference type="ChEBI" id="CHEBI:46858"/>
        <dbReference type="ChEBI" id="CHEBI:83624"/>
        <dbReference type="ChEBI" id="CHEBI:456216"/>
        <dbReference type="EC" id="2.7.7.89"/>
    </reaction>
</comment>
<dbReference type="GO" id="GO:0005829">
    <property type="term" value="C:cytosol"/>
    <property type="evidence" value="ECO:0007669"/>
    <property type="project" value="TreeGrafter"/>
</dbReference>
<dbReference type="HAMAP" id="MF_00802">
    <property type="entry name" value="GlnE"/>
    <property type="match status" value="1"/>
</dbReference>
<evidence type="ECO:0000256" key="4">
    <source>
        <dbReference type="ARBA" id="ARBA00022840"/>
    </source>
</evidence>
<dbReference type="InterPro" id="IPR023057">
    <property type="entry name" value="GlnE"/>
</dbReference>
<dbReference type="PANTHER" id="PTHR30621">
    <property type="entry name" value="GLUTAMINE SYNTHETASE ADENYLYLTRANSFERASE"/>
    <property type="match status" value="1"/>
</dbReference>
<dbReference type="PATRIC" id="fig|443610.3.peg.4393"/>
<dbReference type="NCBIfam" id="NF008292">
    <property type="entry name" value="PRK11072.1"/>
    <property type="match status" value="1"/>
</dbReference>
<dbReference type="EC" id="2.7.7.89" evidence="7"/>
<feature type="domain" description="PII-uridylyltransferase/Glutamine-synthetase adenylyltransferase" evidence="9">
    <location>
        <begin position="350"/>
        <end position="483"/>
    </location>
</feature>
<dbReference type="Proteomes" id="UP000033632">
    <property type="component" value="Unassembled WGS sequence"/>
</dbReference>
<dbReference type="Gene3D" id="1.20.120.330">
    <property type="entry name" value="Nucleotidyltransferases domain 2"/>
    <property type="match status" value="2"/>
</dbReference>
<dbReference type="Gene3D" id="3.30.460.10">
    <property type="entry name" value="Beta Polymerase, domain 2"/>
    <property type="match status" value="2"/>
</dbReference>
<comment type="similarity">
    <text evidence="7">Belongs to the GlnE family.</text>
</comment>
<dbReference type="GO" id="GO:0000820">
    <property type="term" value="P:regulation of glutamine family amino acid metabolic process"/>
    <property type="evidence" value="ECO:0007669"/>
    <property type="project" value="UniProtKB-UniRule"/>
</dbReference>
<feature type="domain" description="Glutamate-ammonia ligase adenylyltransferase repeated" evidence="8">
    <location>
        <begin position="596"/>
        <end position="834"/>
    </location>
</feature>
<accession>A0A0F5FVJ1</accession>
<keyword evidence="5 7" id="KW-0460">Magnesium</keyword>
<reference evidence="10 11" key="1">
    <citation type="submission" date="2015-03" db="EMBL/GenBank/DDBJ databases">
        <authorList>
            <person name="Hassan Y.I."/>
            <person name="Lepp D."/>
            <person name="Li X.-Z."/>
            <person name="Zhou T."/>
        </authorList>
    </citation>
    <scope>NUCLEOTIDE SEQUENCE [LARGE SCALE GENOMIC DNA]</scope>
    <source>
        <strain evidence="10 11">BD-c194</strain>
    </source>
</reference>
<feature type="region of interest" description="Adenylyl removase" evidence="7">
    <location>
        <begin position="1"/>
        <end position="486"/>
    </location>
</feature>
<dbReference type="GO" id="GO:0047388">
    <property type="term" value="F:[glutamine synthetase]-adenylyl-L-tyrosine phosphorylase activity"/>
    <property type="evidence" value="ECO:0007669"/>
    <property type="project" value="UniProtKB-EC"/>
</dbReference>
<keyword evidence="2 7" id="KW-0548">Nucleotidyltransferase</keyword>
<dbReference type="InterPro" id="IPR013546">
    <property type="entry name" value="PII_UdlTrfase/GS_AdlTrfase"/>
</dbReference>
<comment type="caution">
    <text evidence="10">The sequence shown here is derived from an EMBL/GenBank/DDBJ whole genome shotgun (WGS) entry which is preliminary data.</text>
</comment>
<feature type="region of interest" description="Adenylyl transferase" evidence="7">
    <location>
        <begin position="490"/>
        <end position="1000"/>
    </location>
</feature>
<evidence type="ECO:0000259" key="9">
    <source>
        <dbReference type="Pfam" id="PF08335"/>
    </source>
</evidence>
<dbReference type="EC" id="2.7.7.42" evidence="7"/>
<evidence type="ECO:0000256" key="6">
    <source>
        <dbReference type="ARBA" id="ARBA00023268"/>
    </source>
</evidence>